<dbReference type="KEGG" id="slau:SLA_3201"/>
<sequence>MTDAALPEPVAEETRPWPPLPRNLTQSGPKLSCGHALWSSNYEWRENVRLQVAAGKRFERVRLVDEPLTEGQAFLLTSGLGNVAAGEDIRVLTRAEAEELELPEWDFWLFDSRTLVRMHIDETDTTVGVELIEDPEAVLAVCQARDAALAAATPSADVWARVRSTV</sequence>
<dbReference type="Pfam" id="PF21806">
    <property type="entry name" value="DUF6879"/>
    <property type="match status" value="1"/>
</dbReference>
<feature type="region of interest" description="Disordered" evidence="1">
    <location>
        <begin position="1"/>
        <end position="26"/>
    </location>
</feature>
<name>A0A160P0P0_STRLU</name>
<evidence type="ECO:0000313" key="4">
    <source>
        <dbReference type="Proteomes" id="UP000217676"/>
    </source>
</evidence>
<dbReference type="AlphaFoldDB" id="A0A160P0P0"/>
<dbReference type="RefSeq" id="WP_359884067.1">
    <property type="nucleotide sequence ID" value="NZ_JBEYHT010000070.1"/>
</dbReference>
<feature type="domain" description="DUF6879" evidence="2">
    <location>
        <begin position="41"/>
        <end position="157"/>
    </location>
</feature>
<evidence type="ECO:0000259" key="2">
    <source>
        <dbReference type="Pfam" id="PF21806"/>
    </source>
</evidence>
<dbReference type="Proteomes" id="UP000217676">
    <property type="component" value="Chromosome"/>
</dbReference>
<keyword evidence="4" id="KW-1185">Reference proteome</keyword>
<evidence type="ECO:0000313" key="3">
    <source>
        <dbReference type="EMBL" id="BAU84115.1"/>
    </source>
</evidence>
<gene>
    <name evidence="3" type="ORF">SLA_3201</name>
</gene>
<dbReference type="EMBL" id="AP017424">
    <property type="protein sequence ID" value="BAU84115.1"/>
    <property type="molecule type" value="Genomic_DNA"/>
</dbReference>
<reference evidence="3 4" key="1">
    <citation type="journal article" date="2016" name="Genome Announc.">
        <title>Complete Genome Sequence of Thiostrepton-Producing Streptomyces laurentii ATCC 31255.</title>
        <authorList>
            <person name="Doi K."/>
            <person name="Fujino Y."/>
            <person name="Nagayoshi Y."/>
            <person name="Ohshima T."/>
            <person name="Ogata S."/>
        </authorList>
    </citation>
    <scope>NUCLEOTIDE SEQUENCE [LARGE SCALE GENOMIC DNA]</scope>
    <source>
        <strain evidence="3 4">ATCC 31255</strain>
    </source>
</reference>
<evidence type="ECO:0000256" key="1">
    <source>
        <dbReference type="SAM" id="MobiDB-lite"/>
    </source>
</evidence>
<protein>
    <recommendedName>
        <fullName evidence="2">DUF6879 domain-containing protein</fullName>
    </recommendedName>
</protein>
<proteinExistence type="predicted"/>
<dbReference type="InterPro" id="IPR049244">
    <property type="entry name" value="DUF6879"/>
</dbReference>
<accession>A0A160P0P0</accession>
<organism evidence="3 4">
    <name type="scientific">Streptomyces laurentii</name>
    <dbReference type="NCBI Taxonomy" id="39478"/>
    <lineage>
        <taxon>Bacteria</taxon>
        <taxon>Bacillati</taxon>
        <taxon>Actinomycetota</taxon>
        <taxon>Actinomycetes</taxon>
        <taxon>Kitasatosporales</taxon>
        <taxon>Streptomycetaceae</taxon>
        <taxon>Streptomyces</taxon>
    </lineage>
</organism>